<comment type="caution">
    <text evidence="2">The sequence shown here is derived from an EMBL/GenBank/DDBJ whole genome shotgun (WGS) entry which is preliminary data.</text>
</comment>
<dbReference type="AlphaFoldDB" id="A0AAN6PUE0"/>
<accession>A0AAN6PUE0</accession>
<feature type="region of interest" description="Disordered" evidence="1">
    <location>
        <begin position="388"/>
        <end position="407"/>
    </location>
</feature>
<feature type="compositionally biased region" description="Basic and acidic residues" evidence="1">
    <location>
        <begin position="347"/>
        <end position="364"/>
    </location>
</feature>
<feature type="compositionally biased region" description="Low complexity" evidence="1">
    <location>
        <begin position="287"/>
        <end position="296"/>
    </location>
</feature>
<gene>
    <name evidence="2" type="ORF">N658DRAFT_518196</name>
</gene>
<organism evidence="2 3">
    <name type="scientific">Parathielavia hyrcaniae</name>
    <dbReference type="NCBI Taxonomy" id="113614"/>
    <lineage>
        <taxon>Eukaryota</taxon>
        <taxon>Fungi</taxon>
        <taxon>Dikarya</taxon>
        <taxon>Ascomycota</taxon>
        <taxon>Pezizomycotina</taxon>
        <taxon>Sordariomycetes</taxon>
        <taxon>Sordariomycetidae</taxon>
        <taxon>Sordariales</taxon>
        <taxon>Chaetomiaceae</taxon>
        <taxon>Parathielavia</taxon>
    </lineage>
</organism>
<evidence type="ECO:0000256" key="1">
    <source>
        <dbReference type="SAM" id="MobiDB-lite"/>
    </source>
</evidence>
<feature type="compositionally biased region" description="Polar residues" evidence="1">
    <location>
        <begin position="62"/>
        <end position="77"/>
    </location>
</feature>
<name>A0AAN6PUE0_9PEZI</name>
<feature type="region of interest" description="Disordered" evidence="1">
    <location>
        <begin position="1"/>
        <end position="24"/>
    </location>
</feature>
<feature type="region of interest" description="Disordered" evidence="1">
    <location>
        <begin position="190"/>
        <end position="382"/>
    </location>
</feature>
<feature type="compositionally biased region" description="Basic and acidic residues" evidence="1">
    <location>
        <begin position="99"/>
        <end position="128"/>
    </location>
</feature>
<reference evidence="2" key="1">
    <citation type="journal article" date="2023" name="Mol. Phylogenet. Evol.">
        <title>Genome-scale phylogeny and comparative genomics of the fungal order Sordariales.</title>
        <authorList>
            <person name="Hensen N."/>
            <person name="Bonometti L."/>
            <person name="Westerberg I."/>
            <person name="Brannstrom I.O."/>
            <person name="Guillou S."/>
            <person name="Cros-Aarteil S."/>
            <person name="Calhoun S."/>
            <person name="Haridas S."/>
            <person name="Kuo A."/>
            <person name="Mondo S."/>
            <person name="Pangilinan J."/>
            <person name="Riley R."/>
            <person name="LaButti K."/>
            <person name="Andreopoulos B."/>
            <person name="Lipzen A."/>
            <person name="Chen C."/>
            <person name="Yan M."/>
            <person name="Daum C."/>
            <person name="Ng V."/>
            <person name="Clum A."/>
            <person name="Steindorff A."/>
            <person name="Ohm R.A."/>
            <person name="Martin F."/>
            <person name="Silar P."/>
            <person name="Natvig D.O."/>
            <person name="Lalanne C."/>
            <person name="Gautier V."/>
            <person name="Ament-Velasquez S.L."/>
            <person name="Kruys A."/>
            <person name="Hutchinson M.I."/>
            <person name="Powell A.J."/>
            <person name="Barry K."/>
            <person name="Miller A.N."/>
            <person name="Grigoriev I.V."/>
            <person name="Debuchy R."/>
            <person name="Gladieux P."/>
            <person name="Hiltunen Thoren M."/>
            <person name="Johannesson H."/>
        </authorList>
    </citation>
    <scope>NUCLEOTIDE SEQUENCE</scope>
    <source>
        <strain evidence="2">CBS 757.83</strain>
    </source>
</reference>
<keyword evidence="3" id="KW-1185">Reference proteome</keyword>
<sequence>MAGVVAEPRLKTRSSVRERLKAWQKPPQTVTLQFVAEESSSKPRFVYQPKHAAADFSRLPVSPSSAAARQRLPSPTQGLLAEDDPQTLAPRASTQSRSGHRDEDRAGSPRDEQSERWRAGSSAADRHSYTLVEEPFQAPNSPAHAPARSRPGTWSQPAPPPPANERSPPSSSVARPLSDFELFMARAEAEERAWREQVLRSTSIPQRSAAAAAAAYPANRGVWADPHRQFVPPPVASSSAAAERSHQRPQRHHHHPGGGSRHRVVASGSGSGSGRERERMSQPPPQQQQGPGQDQQQGRDGHNNVNNVKAHGRHWSWAAETVVERQKAPVVARPSQQQRPEPPQPRRTPEPVRGNEEDLDRARESQPQPQPQPARALRRQASLTQRIAQYIRPGKSSAVRPIETLVE</sequence>
<evidence type="ECO:0000313" key="3">
    <source>
        <dbReference type="Proteomes" id="UP001305647"/>
    </source>
</evidence>
<evidence type="ECO:0000313" key="2">
    <source>
        <dbReference type="EMBL" id="KAK4098139.1"/>
    </source>
</evidence>
<dbReference type="EMBL" id="MU863662">
    <property type="protein sequence ID" value="KAK4098139.1"/>
    <property type="molecule type" value="Genomic_DNA"/>
</dbReference>
<dbReference type="Proteomes" id="UP001305647">
    <property type="component" value="Unassembled WGS sequence"/>
</dbReference>
<reference evidence="2" key="2">
    <citation type="submission" date="2023-05" db="EMBL/GenBank/DDBJ databases">
        <authorList>
            <consortium name="Lawrence Berkeley National Laboratory"/>
            <person name="Steindorff A."/>
            <person name="Hensen N."/>
            <person name="Bonometti L."/>
            <person name="Westerberg I."/>
            <person name="Brannstrom I.O."/>
            <person name="Guillou S."/>
            <person name="Cros-Aarteil S."/>
            <person name="Calhoun S."/>
            <person name="Haridas S."/>
            <person name="Kuo A."/>
            <person name="Mondo S."/>
            <person name="Pangilinan J."/>
            <person name="Riley R."/>
            <person name="Labutti K."/>
            <person name="Andreopoulos B."/>
            <person name="Lipzen A."/>
            <person name="Chen C."/>
            <person name="Yanf M."/>
            <person name="Daum C."/>
            <person name="Ng V."/>
            <person name="Clum A."/>
            <person name="Ohm R."/>
            <person name="Martin F."/>
            <person name="Silar P."/>
            <person name="Natvig D."/>
            <person name="Lalanne C."/>
            <person name="Gautier V."/>
            <person name="Ament-Velasquez S.L."/>
            <person name="Kruys A."/>
            <person name="Hutchinson M.I."/>
            <person name="Powell A.J."/>
            <person name="Barry K."/>
            <person name="Miller A.N."/>
            <person name="Grigoriev I.V."/>
            <person name="Debuchy R."/>
            <person name="Gladieux P."/>
            <person name="Thoren M.H."/>
            <person name="Johannesson H."/>
        </authorList>
    </citation>
    <scope>NUCLEOTIDE SEQUENCE</scope>
    <source>
        <strain evidence="2">CBS 757.83</strain>
    </source>
</reference>
<feature type="compositionally biased region" description="Low complexity" evidence="1">
    <location>
        <begin position="373"/>
        <end position="382"/>
    </location>
</feature>
<proteinExistence type="predicted"/>
<feature type="compositionally biased region" description="Basic residues" evidence="1">
    <location>
        <begin position="247"/>
        <end position="264"/>
    </location>
</feature>
<protein>
    <submittedName>
        <fullName evidence="2">Uncharacterized protein</fullName>
    </submittedName>
</protein>
<feature type="region of interest" description="Disordered" evidence="1">
    <location>
        <begin position="55"/>
        <end position="176"/>
    </location>
</feature>